<name>A0A7C4VFZ8_9DEIN</name>
<feature type="transmembrane region" description="Helical" evidence="7">
    <location>
        <begin position="113"/>
        <end position="131"/>
    </location>
</feature>
<evidence type="ECO:0000256" key="5">
    <source>
        <dbReference type="ARBA" id="ARBA00022989"/>
    </source>
</evidence>
<evidence type="ECO:0000256" key="3">
    <source>
        <dbReference type="ARBA" id="ARBA00022679"/>
    </source>
</evidence>
<gene>
    <name evidence="7 8" type="primary">lgt</name>
    <name evidence="8" type="ORF">ENK37_03925</name>
</gene>
<evidence type="ECO:0000313" key="8">
    <source>
        <dbReference type="EMBL" id="HGY09190.1"/>
    </source>
</evidence>
<protein>
    <recommendedName>
        <fullName evidence="7">Phosphatidylglycerol--prolipoprotein diacylglyceryl transferase</fullName>
        <ecNumber evidence="7">2.5.1.145</ecNumber>
    </recommendedName>
</protein>
<comment type="catalytic activity">
    <reaction evidence="7">
        <text>L-cysteinyl-[prolipoprotein] + a 1,2-diacyl-sn-glycero-3-phospho-(1'-sn-glycerol) = an S-1,2-diacyl-sn-glyceryl-L-cysteinyl-[prolipoprotein] + sn-glycerol 1-phosphate + H(+)</text>
        <dbReference type="Rhea" id="RHEA:56712"/>
        <dbReference type="Rhea" id="RHEA-COMP:14679"/>
        <dbReference type="Rhea" id="RHEA-COMP:14680"/>
        <dbReference type="ChEBI" id="CHEBI:15378"/>
        <dbReference type="ChEBI" id="CHEBI:29950"/>
        <dbReference type="ChEBI" id="CHEBI:57685"/>
        <dbReference type="ChEBI" id="CHEBI:64716"/>
        <dbReference type="ChEBI" id="CHEBI:140658"/>
        <dbReference type="EC" id="2.5.1.145"/>
    </reaction>
</comment>
<comment type="caution">
    <text evidence="8">The sequence shown here is derived from an EMBL/GenBank/DDBJ whole genome shotgun (WGS) entry which is preliminary data.</text>
</comment>
<dbReference type="EC" id="2.5.1.145" evidence="7"/>
<dbReference type="HAMAP" id="MF_01147">
    <property type="entry name" value="Lgt"/>
    <property type="match status" value="1"/>
</dbReference>
<feature type="transmembrane region" description="Helical" evidence="7">
    <location>
        <begin position="48"/>
        <end position="69"/>
    </location>
</feature>
<dbReference type="AlphaFoldDB" id="A0A7C4VFZ8"/>
<comment type="subcellular location">
    <subcellularLocation>
        <location evidence="7">Cell membrane</location>
        <topology evidence="7">Multi-pass membrane protein</topology>
    </subcellularLocation>
</comment>
<dbReference type="GO" id="GO:0008961">
    <property type="term" value="F:phosphatidylglycerol-prolipoprotein diacylglyceryl transferase activity"/>
    <property type="evidence" value="ECO:0007669"/>
    <property type="project" value="UniProtKB-UniRule"/>
</dbReference>
<evidence type="ECO:0000256" key="6">
    <source>
        <dbReference type="ARBA" id="ARBA00023136"/>
    </source>
</evidence>
<reference evidence="8" key="1">
    <citation type="journal article" date="2020" name="mSystems">
        <title>Genome- and Community-Level Interaction Insights into Carbon Utilization and Element Cycling Functions of Hydrothermarchaeota in Hydrothermal Sediment.</title>
        <authorList>
            <person name="Zhou Z."/>
            <person name="Liu Y."/>
            <person name="Xu W."/>
            <person name="Pan J."/>
            <person name="Luo Z.H."/>
            <person name="Li M."/>
        </authorList>
    </citation>
    <scope>NUCLEOTIDE SEQUENCE [LARGE SCALE GENOMIC DNA]</scope>
    <source>
        <strain evidence="8">HyVt-570</strain>
    </source>
</reference>
<feature type="transmembrane region" description="Helical" evidence="7">
    <location>
        <begin position="189"/>
        <end position="206"/>
    </location>
</feature>
<dbReference type="PANTHER" id="PTHR30589:SF0">
    <property type="entry name" value="PHOSPHATIDYLGLYCEROL--PROLIPOPROTEIN DIACYLGLYCERYL TRANSFERASE"/>
    <property type="match status" value="1"/>
</dbReference>
<dbReference type="Pfam" id="PF01790">
    <property type="entry name" value="LGT"/>
    <property type="match status" value="1"/>
</dbReference>
<accession>A0A7C4VFZ8</accession>
<dbReference type="Proteomes" id="UP000885759">
    <property type="component" value="Unassembled WGS sequence"/>
</dbReference>
<keyword evidence="2 7" id="KW-1003">Cell membrane</keyword>
<keyword evidence="4 7" id="KW-0812">Transmembrane</keyword>
<keyword evidence="6 7" id="KW-0472">Membrane</keyword>
<evidence type="ECO:0000256" key="7">
    <source>
        <dbReference type="HAMAP-Rule" id="MF_01147"/>
    </source>
</evidence>
<evidence type="ECO:0000256" key="1">
    <source>
        <dbReference type="ARBA" id="ARBA00007150"/>
    </source>
</evidence>
<organism evidence="8">
    <name type="scientific">Oceanithermus profundus</name>
    <dbReference type="NCBI Taxonomy" id="187137"/>
    <lineage>
        <taxon>Bacteria</taxon>
        <taxon>Thermotogati</taxon>
        <taxon>Deinococcota</taxon>
        <taxon>Deinococci</taxon>
        <taxon>Thermales</taxon>
        <taxon>Thermaceae</taxon>
        <taxon>Oceanithermus</taxon>
    </lineage>
</organism>
<comment type="similarity">
    <text evidence="1 7">Belongs to the Lgt family.</text>
</comment>
<feature type="transmembrane region" description="Helical" evidence="7">
    <location>
        <begin position="81"/>
        <end position="101"/>
    </location>
</feature>
<proteinExistence type="inferred from homology"/>
<comment type="pathway">
    <text evidence="7">Protein modification; lipoprotein biosynthesis (diacylglyceryl transfer).</text>
</comment>
<dbReference type="GO" id="GO:0005886">
    <property type="term" value="C:plasma membrane"/>
    <property type="evidence" value="ECO:0007669"/>
    <property type="project" value="UniProtKB-SubCell"/>
</dbReference>
<evidence type="ECO:0000256" key="4">
    <source>
        <dbReference type="ARBA" id="ARBA00022692"/>
    </source>
</evidence>
<feature type="transmembrane region" description="Helical" evidence="7">
    <location>
        <begin position="213"/>
        <end position="230"/>
    </location>
</feature>
<dbReference type="EMBL" id="DRPZ01000106">
    <property type="protein sequence ID" value="HGY09190.1"/>
    <property type="molecule type" value="Genomic_DNA"/>
</dbReference>
<dbReference type="GO" id="GO:0042158">
    <property type="term" value="P:lipoprotein biosynthetic process"/>
    <property type="evidence" value="ECO:0007669"/>
    <property type="project" value="UniProtKB-UniRule"/>
</dbReference>
<sequence>MDPIMIQIGPLTVRWYGFLITAAIFVGYYLARRYVAAKGQDPEKFEEAIFWAVIGGVIGARLVYVLTSWGDFAANPVSALYIWQGGLAFHGAILGGAIPLVYLGRKHGADVNVYLDATLPGVALGVIGGRIGNLMNGSDTVGRLTDWAIGYTWPEWARGFPGICTSTGQLAWGFCSGEVVRGPVHLTQIYGAAIGLVLLGLVFYWWRQNRPPGWAFWNFVLWYSVLRSLVEEPFRLNPLWWPVYLDEKAGIGFFTATQLASVPLILLAVYMLRRIGRSEARGEEARA</sequence>
<feature type="transmembrane region" description="Helical" evidence="7">
    <location>
        <begin position="250"/>
        <end position="272"/>
    </location>
</feature>
<keyword evidence="5 7" id="KW-1133">Transmembrane helix</keyword>
<comment type="function">
    <text evidence="7">Catalyzes the transfer of the diacylglyceryl group from phosphatidylglycerol to the sulfhydryl group of the N-terminal cysteine of a prolipoprotein, the first step in the formation of mature lipoproteins.</text>
</comment>
<keyword evidence="3 7" id="KW-0808">Transferase</keyword>
<evidence type="ECO:0000256" key="2">
    <source>
        <dbReference type="ARBA" id="ARBA00022475"/>
    </source>
</evidence>
<feature type="transmembrane region" description="Helical" evidence="7">
    <location>
        <begin position="15"/>
        <end position="36"/>
    </location>
</feature>
<dbReference type="NCBIfam" id="TIGR00544">
    <property type="entry name" value="lgt"/>
    <property type="match status" value="1"/>
</dbReference>
<dbReference type="PANTHER" id="PTHR30589">
    <property type="entry name" value="PROLIPOPROTEIN DIACYLGLYCERYL TRANSFERASE"/>
    <property type="match status" value="1"/>
</dbReference>
<dbReference type="UniPathway" id="UPA00664"/>
<dbReference type="NCBIfam" id="NF000784">
    <property type="entry name" value="PRK00052.4-5"/>
    <property type="match status" value="1"/>
</dbReference>
<feature type="binding site" evidence="7">
    <location>
        <position position="130"/>
    </location>
    <ligand>
        <name>a 1,2-diacyl-sn-glycero-3-phospho-(1'-sn-glycerol)</name>
        <dbReference type="ChEBI" id="CHEBI:64716"/>
    </ligand>
</feature>
<dbReference type="InterPro" id="IPR001640">
    <property type="entry name" value="Lgt"/>
</dbReference>